<evidence type="ECO:0000256" key="16">
    <source>
        <dbReference type="SAM" id="MobiDB-lite"/>
    </source>
</evidence>
<dbReference type="InterPro" id="IPR017961">
    <property type="entry name" value="DNA_pol_Y-fam_little_finger"/>
</dbReference>
<evidence type="ECO:0000256" key="7">
    <source>
        <dbReference type="ARBA" id="ARBA00022723"/>
    </source>
</evidence>
<evidence type="ECO:0000256" key="14">
    <source>
        <dbReference type="ARBA" id="ARBA00023242"/>
    </source>
</evidence>
<accession>A0A7I8IJJ4</accession>
<dbReference type="SUPFAM" id="SSF56672">
    <property type="entry name" value="DNA/RNA polymerases"/>
    <property type="match status" value="1"/>
</dbReference>
<keyword evidence="7" id="KW-0479">Metal-binding</keyword>
<organism evidence="19">
    <name type="scientific">Spirodela intermedia</name>
    <name type="common">Intermediate duckweed</name>
    <dbReference type="NCBI Taxonomy" id="51605"/>
    <lineage>
        <taxon>Eukaryota</taxon>
        <taxon>Viridiplantae</taxon>
        <taxon>Streptophyta</taxon>
        <taxon>Embryophyta</taxon>
        <taxon>Tracheophyta</taxon>
        <taxon>Spermatophyta</taxon>
        <taxon>Magnoliopsida</taxon>
        <taxon>Liliopsida</taxon>
        <taxon>Araceae</taxon>
        <taxon>Lemnoideae</taxon>
        <taxon>Spirodela</taxon>
    </lineage>
</organism>
<dbReference type="Proteomes" id="UP001189122">
    <property type="component" value="Unassembled WGS sequence"/>
</dbReference>
<dbReference type="PANTHER" id="PTHR11076:SF33">
    <property type="entry name" value="DNA POLYMERASE KAPPA"/>
    <property type="match status" value="1"/>
</dbReference>
<keyword evidence="10" id="KW-0862">Zinc</keyword>
<evidence type="ECO:0000256" key="10">
    <source>
        <dbReference type="ARBA" id="ARBA00022833"/>
    </source>
</evidence>
<dbReference type="InterPro" id="IPR050116">
    <property type="entry name" value="DNA_polymerase-Y"/>
</dbReference>
<evidence type="ECO:0000259" key="18">
    <source>
        <dbReference type="PROSITE" id="PS51907"/>
    </source>
</evidence>
<keyword evidence="9" id="KW-0863">Zinc-finger</keyword>
<evidence type="ECO:0000259" key="17">
    <source>
        <dbReference type="PROSITE" id="PS50173"/>
    </source>
</evidence>
<dbReference type="EC" id="2.7.7.7" evidence="2"/>
<dbReference type="FunFam" id="1.10.150.810:FF:000003">
    <property type="entry name" value="DNA polymerase kappa subunit"/>
    <property type="match status" value="1"/>
</dbReference>
<dbReference type="InterPro" id="IPR043502">
    <property type="entry name" value="DNA/RNA_pol_sf"/>
</dbReference>
<dbReference type="GO" id="GO:0006281">
    <property type="term" value="P:DNA repair"/>
    <property type="evidence" value="ECO:0007669"/>
    <property type="project" value="UniProtKB-KW"/>
</dbReference>
<name>A0A7I8IJJ4_SPIIN</name>
<keyword evidence="12" id="KW-0239">DNA-directed DNA polymerase</keyword>
<evidence type="ECO:0000256" key="4">
    <source>
        <dbReference type="ARBA" id="ARBA00022679"/>
    </source>
</evidence>
<dbReference type="Gene3D" id="1.10.150.810">
    <property type="match status" value="2"/>
</dbReference>
<reference evidence="19 20" key="1">
    <citation type="submission" date="2019-12" db="EMBL/GenBank/DDBJ databases">
        <authorList>
            <person name="Scholz U."/>
            <person name="Mascher M."/>
            <person name="Fiebig A."/>
        </authorList>
    </citation>
    <scope>NUCLEOTIDE SEQUENCE</scope>
</reference>
<dbReference type="EMBL" id="LR743590">
    <property type="protein sequence ID" value="CAA2617835.1"/>
    <property type="molecule type" value="Genomic_DNA"/>
</dbReference>
<dbReference type="FunFam" id="3.30.1490.100:FF:000004">
    <property type="entry name" value="DNA polymerase IV"/>
    <property type="match status" value="1"/>
</dbReference>
<dbReference type="InterPro" id="IPR036775">
    <property type="entry name" value="DNA_pol_Y-fam_lit_finger_sf"/>
</dbReference>
<dbReference type="InterPro" id="IPR022880">
    <property type="entry name" value="DNApol_IV"/>
</dbReference>
<gene>
    <name evidence="19" type="ORF">SI7747_03003997</name>
</gene>
<keyword evidence="5" id="KW-0548">Nucleotidyltransferase</keyword>
<protein>
    <recommendedName>
        <fullName evidence="3">DNA polymerase kappa</fullName>
        <ecNumber evidence="2">2.7.7.7</ecNumber>
    </recommendedName>
</protein>
<dbReference type="Gene3D" id="3.30.1490.100">
    <property type="entry name" value="DNA polymerase, Y-family, little finger domain"/>
    <property type="match status" value="1"/>
</dbReference>
<evidence type="ECO:0000256" key="13">
    <source>
        <dbReference type="ARBA" id="ARBA00023204"/>
    </source>
</evidence>
<feature type="compositionally biased region" description="Polar residues" evidence="16">
    <location>
        <begin position="509"/>
        <end position="518"/>
    </location>
</feature>
<dbReference type="SUPFAM" id="SSF100879">
    <property type="entry name" value="Lesion bypass DNA polymerase (Y-family), little finger domain"/>
    <property type="match status" value="1"/>
</dbReference>
<keyword evidence="4" id="KW-0808">Transferase</keyword>
<dbReference type="Gene3D" id="3.30.70.270">
    <property type="match status" value="1"/>
</dbReference>
<feature type="domain" description="UBZ3-type" evidence="18">
    <location>
        <begin position="465"/>
        <end position="502"/>
    </location>
</feature>
<evidence type="ECO:0000256" key="12">
    <source>
        <dbReference type="ARBA" id="ARBA00022932"/>
    </source>
</evidence>
<evidence type="ECO:0000256" key="5">
    <source>
        <dbReference type="ARBA" id="ARBA00022695"/>
    </source>
</evidence>
<dbReference type="GO" id="GO:0042276">
    <property type="term" value="P:error-prone translesion synthesis"/>
    <property type="evidence" value="ECO:0007669"/>
    <property type="project" value="TreeGrafter"/>
</dbReference>
<dbReference type="Pfam" id="PF18439">
    <property type="entry name" value="zf_UBZ"/>
    <property type="match status" value="1"/>
</dbReference>
<dbReference type="GO" id="GO:0003684">
    <property type="term" value="F:damaged DNA binding"/>
    <property type="evidence" value="ECO:0007669"/>
    <property type="project" value="InterPro"/>
</dbReference>
<keyword evidence="8" id="KW-0227">DNA damage</keyword>
<dbReference type="Gene3D" id="3.40.1170.60">
    <property type="match status" value="1"/>
</dbReference>
<dbReference type="AlphaFoldDB" id="A0A7I8IJJ4"/>
<evidence type="ECO:0000256" key="3">
    <source>
        <dbReference type="ARBA" id="ARBA00016178"/>
    </source>
</evidence>
<keyword evidence="14" id="KW-0539">Nucleus</keyword>
<dbReference type="InterPro" id="IPR043128">
    <property type="entry name" value="Rev_trsase/Diguanyl_cyclase"/>
</dbReference>
<sequence>MGATSDGDRPWESYQTVYTNAKAGMDGVDKEKVQRVIYEMSKGSKYFENEQRKEAIVKQRIERMRAQCAKLTAKDIAQFQMIADKRILELESSRDLSKIWVHSDMDAFYAAVETLENPSLKGKPLAVGGKSMICTANYEVCTEIWCSCCYAGFIALKLCPNLVFVPTNFDKYMNYSEKTRKVFRGYDPNFIATSLDEAYLNITTICKDRCVSSQEVAEELRNAIYEETGLTCSVGVAPNRLLAKVCSDINKPNGQFILPNERKAILTFISSLPIRKIGGIGKVTEHILRDVLGINTCEEMLKKSAYLCGLFSPCSIDFFLSVGLGVGNTDTQFRLRKSISSERTFSSTEDQSLIFKKMEEIAETLSNDMQKESLFGRTLTLKLKTTSFEVKTRATSLQKYIQSKEDIFSHATKLLKAELPLSVRLIGLRMSHFCVGTPHSADPMQKTLSADNRALLSRTQEEVVLWINDYMCSLCGCELPPSFVEERQEHSDYHLAEMLQKESVDNFGKPTQGSNPVQKSPCVGRSARKRRNKSAHNDGKHIPSIVFSNEVRKSDARNMYHMSGFFSMPDWM</sequence>
<dbReference type="Pfam" id="PF11799">
    <property type="entry name" value="IMS_C"/>
    <property type="match status" value="1"/>
</dbReference>
<evidence type="ECO:0000313" key="20">
    <source>
        <dbReference type="Proteomes" id="UP001189122"/>
    </source>
</evidence>
<dbReference type="PROSITE" id="PS50173">
    <property type="entry name" value="UMUC"/>
    <property type="match status" value="1"/>
</dbReference>
<keyword evidence="11" id="KW-0460">Magnesium</keyword>
<proteinExistence type="predicted"/>
<evidence type="ECO:0000256" key="9">
    <source>
        <dbReference type="ARBA" id="ARBA00022771"/>
    </source>
</evidence>
<dbReference type="InterPro" id="IPR001126">
    <property type="entry name" value="UmuC"/>
</dbReference>
<evidence type="ECO:0000256" key="2">
    <source>
        <dbReference type="ARBA" id="ARBA00012417"/>
    </source>
</evidence>
<dbReference type="EMBL" id="CACRZD030000003">
    <property type="protein sequence ID" value="CAA6657529.1"/>
    <property type="molecule type" value="Genomic_DNA"/>
</dbReference>
<evidence type="ECO:0000256" key="11">
    <source>
        <dbReference type="ARBA" id="ARBA00022842"/>
    </source>
</evidence>
<dbReference type="FunFam" id="1.10.150.810:FF:000001">
    <property type="entry name" value="DNA polymerase kappa"/>
    <property type="match status" value="1"/>
</dbReference>
<keyword evidence="20" id="KW-1185">Reference proteome</keyword>
<dbReference type="CDD" id="cd03586">
    <property type="entry name" value="PolY_Pol_IV_kappa"/>
    <property type="match status" value="1"/>
</dbReference>
<dbReference type="GO" id="GO:0006260">
    <property type="term" value="P:DNA replication"/>
    <property type="evidence" value="ECO:0007669"/>
    <property type="project" value="UniProtKB-KW"/>
</dbReference>
<keyword evidence="13" id="KW-0234">DNA repair</keyword>
<evidence type="ECO:0000313" key="19">
    <source>
        <dbReference type="EMBL" id="CAA2617835.1"/>
    </source>
</evidence>
<feature type="domain" description="UmuC" evidence="17">
    <location>
        <begin position="100"/>
        <end position="281"/>
    </location>
</feature>
<evidence type="ECO:0000256" key="6">
    <source>
        <dbReference type="ARBA" id="ARBA00022705"/>
    </source>
</evidence>
<evidence type="ECO:0000256" key="1">
    <source>
        <dbReference type="ARBA" id="ARBA00004123"/>
    </source>
</evidence>
<dbReference type="PANTHER" id="PTHR11076">
    <property type="entry name" value="DNA REPAIR POLYMERASE UMUC / TRANSFERASE FAMILY MEMBER"/>
    <property type="match status" value="1"/>
</dbReference>
<dbReference type="GO" id="GO:0008270">
    <property type="term" value="F:zinc ion binding"/>
    <property type="evidence" value="ECO:0007669"/>
    <property type="project" value="UniProtKB-KW"/>
</dbReference>
<dbReference type="GO" id="GO:0003887">
    <property type="term" value="F:DNA-directed DNA polymerase activity"/>
    <property type="evidence" value="ECO:0007669"/>
    <property type="project" value="UniProtKB-KW"/>
</dbReference>
<comment type="catalytic activity">
    <reaction evidence="15">
        <text>DNA(n) + a 2'-deoxyribonucleoside 5'-triphosphate = DNA(n+1) + diphosphate</text>
        <dbReference type="Rhea" id="RHEA:22508"/>
        <dbReference type="Rhea" id="RHEA-COMP:17339"/>
        <dbReference type="Rhea" id="RHEA-COMP:17340"/>
        <dbReference type="ChEBI" id="CHEBI:33019"/>
        <dbReference type="ChEBI" id="CHEBI:61560"/>
        <dbReference type="ChEBI" id="CHEBI:173112"/>
        <dbReference type="EC" id="2.7.7.7"/>
    </reaction>
</comment>
<evidence type="ECO:0000256" key="8">
    <source>
        <dbReference type="ARBA" id="ARBA00022763"/>
    </source>
</evidence>
<dbReference type="Pfam" id="PF00817">
    <property type="entry name" value="IMS"/>
    <property type="match status" value="1"/>
</dbReference>
<dbReference type="GO" id="GO:0005634">
    <property type="term" value="C:nucleus"/>
    <property type="evidence" value="ECO:0007669"/>
    <property type="project" value="UniProtKB-SubCell"/>
</dbReference>
<comment type="subcellular location">
    <subcellularLocation>
        <location evidence="1">Nucleus</location>
    </subcellularLocation>
</comment>
<dbReference type="InterPro" id="IPR041298">
    <property type="entry name" value="UBZ3"/>
</dbReference>
<feature type="region of interest" description="Disordered" evidence="16">
    <location>
        <begin position="505"/>
        <end position="543"/>
    </location>
</feature>
<dbReference type="PROSITE" id="PS51907">
    <property type="entry name" value="ZF_UBZ3"/>
    <property type="match status" value="1"/>
</dbReference>
<keyword evidence="6" id="KW-0235">DNA replication</keyword>
<evidence type="ECO:0000256" key="15">
    <source>
        <dbReference type="ARBA" id="ARBA00049244"/>
    </source>
</evidence>
<dbReference type="FunFam" id="3.30.70.270:FF:000014">
    <property type="entry name" value="DNA polymerase kappa subunit"/>
    <property type="match status" value="1"/>
</dbReference>